<dbReference type="GO" id="GO:0016042">
    <property type="term" value="P:lipid catabolic process"/>
    <property type="evidence" value="ECO:0007669"/>
    <property type="project" value="InterPro"/>
</dbReference>
<sequence length="196" mass="23058">IRVSNGIQSASNGCGPEWLAKYLNRVTHNRIKKCCDAHDLCYASCDLSRQFCDIKFKECIKKVRIKLKNTPVTWKEWLLLQGFMYGELVEIFGCVAYNQAQELSCICVEENKNFKVAIEETFSTNINYIEEHSTDTHIPCLNPIIWLPALILFRELIFYAVELFAWQSPLFCLCKMDEVFEKYLFEEERRRTLCKR</sequence>
<dbReference type="PANTHER" id="PTHR12824">
    <property type="entry name" value="GROUP XII SECRETORY PHOSPHOLIPASE A2 FAMILY MEMBER"/>
    <property type="match status" value="1"/>
</dbReference>
<dbReference type="GO" id="GO:0050482">
    <property type="term" value="P:arachidonate secretion"/>
    <property type="evidence" value="ECO:0007669"/>
    <property type="project" value="InterPro"/>
</dbReference>
<dbReference type="GO" id="GO:0004623">
    <property type="term" value="F:phospholipase A2 activity"/>
    <property type="evidence" value="ECO:0007669"/>
    <property type="project" value="InterPro"/>
</dbReference>
<dbReference type="GO" id="GO:0005509">
    <property type="term" value="F:calcium ion binding"/>
    <property type="evidence" value="ECO:0007669"/>
    <property type="project" value="InterPro"/>
</dbReference>
<dbReference type="OrthoDB" id="3935740at2759"/>
<keyword evidence="2" id="KW-1185">Reference proteome</keyword>
<dbReference type="GO" id="GO:0006644">
    <property type="term" value="P:phospholipid metabolic process"/>
    <property type="evidence" value="ECO:0007669"/>
    <property type="project" value="InterPro"/>
</dbReference>
<organism evidence="1 2">
    <name type="scientific">Leptotrombidium deliense</name>
    <dbReference type="NCBI Taxonomy" id="299467"/>
    <lineage>
        <taxon>Eukaryota</taxon>
        <taxon>Metazoa</taxon>
        <taxon>Ecdysozoa</taxon>
        <taxon>Arthropoda</taxon>
        <taxon>Chelicerata</taxon>
        <taxon>Arachnida</taxon>
        <taxon>Acari</taxon>
        <taxon>Acariformes</taxon>
        <taxon>Trombidiformes</taxon>
        <taxon>Prostigmata</taxon>
        <taxon>Anystina</taxon>
        <taxon>Parasitengona</taxon>
        <taxon>Trombiculoidea</taxon>
        <taxon>Trombiculidae</taxon>
        <taxon>Leptotrombidium</taxon>
    </lineage>
</organism>
<comment type="caution">
    <text evidence="1">The sequence shown here is derived from an EMBL/GenBank/DDBJ whole genome shotgun (WGS) entry which is preliminary data.</text>
</comment>
<dbReference type="Proteomes" id="UP000288716">
    <property type="component" value="Unassembled WGS sequence"/>
</dbReference>
<dbReference type="InterPro" id="IPR010711">
    <property type="entry name" value="PLA2G12"/>
</dbReference>
<reference evidence="1 2" key="1">
    <citation type="journal article" date="2018" name="Gigascience">
        <title>Genomes of trombidid mites reveal novel predicted allergens and laterally-transferred genes associated with secondary metabolism.</title>
        <authorList>
            <person name="Dong X."/>
            <person name="Chaisiri K."/>
            <person name="Xia D."/>
            <person name="Armstrong S.D."/>
            <person name="Fang Y."/>
            <person name="Donnelly M.J."/>
            <person name="Kadowaki T."/>
            <person name="McGarry J.W."/>
            <person name="Darby A.C."/>
            <person name="Makepeace B.L."/>
        </authorList>
    </citation>
    <scope>NUCLEOTIDE SEQUENCE [LARGE SCALE GENOMIC DNA]</scope>
    <source>
        <strain evidence="1">UoL-UT</strain>
    </source>
</reference>
<dbReference type="Gene3D" id="1.20.90.10">
    <property type="entry name" value="Phospholipase A2 domain"/>
    <property type="match status" value="1"/>
</dbReference>
<dbReference type="AlphaFoldDB" id="A0A443RVF2"/>
<evidence type="ECO:0000313" key="1">
    <source>
        <dbReference type="EMBL" id="RWS19184.1"/>
    </source>
</evidence>
<gene>
    <name evidence="1" type="ORF">B4U80_14491</name>
</gene>
<dbReference type="InterPro" id="IPR036444">
    <property type="entry name" value="PLipase_A2_dom_sf"/>
</dbReference>
<dbReference type="GO" id="GO:0005576">
    <property type="term" value="C:extracellular region"/>
    <property type="evidence" value="ECO:0007669"/>
    <property type="project" value="InterPro"/>
</dbReference>
<name>A0A443RVF2_9ACAR</name>
<dbReference type="SUPFAM" id="SSF48619">
    <property type="entry name" value="Phospholipase A2, PLA2"/>
    <property type="match status" value="1"/>
</dbReference>
<evidence type="ECO:0000313" key="2">
    <source>
        <dbReference type="Proteomes" id="UP000288716"/>
    </source>
</evidence>
<protein>
    <submittedName>
        <fullName evidence="1">Group XIIA secretory phospholipase A2-like protein</fullName>
    </submittedName>
</protein>
<accession>A0A443RVF2</accession>
<feature type="non-terminal residue" evidence="1">
    <location>
        <position position="1"/>
    </location>
</feature>
<dbReference type="VEuPathDB" id="VectorBase:LDEU012856"/>
<dbReference type="Pfam" id="PF06951">
    <property type="entry name" value="PLA2G12"/>
    <property type="match status" value="1"/>
</dbReference>
<dbReference type="EMBL" id="NCKV01029196">
    <property type="protein sequence ID" value="RWS19184.1"/>
    <property type="molecule type" value="Genomic_DNA"/>
</dbReference>
<dbReference type="PANTHER" id="PTHR12824:SF8">
    <property type="entry name" value="GXIVSPLA2, ISOFORM A"/>
    <property type="match status" value="1"/>
</dbReference>
<proteinExistence type="predicted"/>
<dbReference type="STRING" id="299467.A0A443RVF2"/>